<dbReference type="AlphaFoldDB" id="A0A9P5U386"/>
<feature type="transmembrane region" description="Helical" evidence="1">
    <location>
        <begin position="268"/>
        <end position="287"/>
    </location>
</feature>
<keyword evidence="3" id="KW-1185">Reference proteome</keyword>
<sequence>MTPHEQQLISTYAQTELFHVVNLMVYFVGYGAFVLGLVVAVHLLTGAGPWGRPKAALLVSLLAIFVSSTCQGTIAIGKIDLTSTVHILIQTADKGLAALVQFSTEEAEKWQDMSSWALTINLLLSDGIGVWRAWSLYHDSKNCRLILAILMIANVSINMADCIWIDVNSGKELSKSAVLDWLSAIISLVVDLVATILFACKAWNYHQYIAGLDTCFAHQGTWAGNILKLLIESGAIFCIIQSISVMITVLTTYNVITTPWVPNTIEGLAVIAAACYPVAVIILVSTIQTEDFHYISTEVFC</sequence>
<evidence type="ECO:0000313" key="2">
    <source>
        <dbReference type="EMBL" id="KAF9064666.1"/>
    </source>
</evidence>
<evidence type="ECO:0000313" key="3">
    <source>
        <dbReference type="Proteomes" id="UP000772434"/>
    </source>
</evidence>
<comment type="caution">
    <text evidence="2">The sequence shown here is derived from an EMBL/GenBank/DDBJ whole genome shotgun (WGS) entry which is preliminary data.</text>
</comment>
<feature type="transmembrane region" description="Helical" evidence="1">
    <location>
        <begin position="23"/>
        <end position="44"/>
    </location>
</feature>
<proteinExistence type="predicted"/>
<keyword evidence="1" id="KW-0812">Transmembrane</keyword>
<feature type="transmembrane region" description="Helical" evidence="1">
    <location>
        <begin position="56"/>
        <end position="76"/>
    </location>
</feature>
<dbReference type="EMBL" id="JADNRY010000118">
    <property type="protein sequence ID" value="KAF9064666.1"/>
    <property type="molecule type" value="Genomic_DNA"/>
</dbReference>
<dbReference type="Proteomes" id="UP000772434">
    <property type="component" value="Unassembled WGS sequence"/>
</dbReference>
<name>A0A9P5U386_9AGAR</name>
<evidence type="ECO:0000256" key="1">
    <source>
        <dbReference type="SAM" id="Phobius"/>
    </source>
</evidence>
<feature type="transmembrane region" description="Helical" evidence="1">
    <location>
        <begin position="145"/>
        <end position="167"/>
    </location>
</feature>
<dbReference type="OrthoDB" id="3174319at2759"/>
<protein>
    <submittedName>
        <fullName evidence="2">Uncharacterized protein</fullName>
    </submittedName>
</protein>
<gene>
    <name evidence="2" type="ORF">BDP27DRAFT_1425596</name>
</gene>
<feature type="transmembrane region" description="Helical" evidence="1">
    <location>
        <begin position="235"/>
        <end position="256"/>
    </location>
</feature>
<keyword evidence="1" id="KW-1133">Transmembrane helix</keyword>
<reference evidence="2" key="1">
    <citation type="submission" date="2020-11" db="EMBL/GenBank/DDBJ databases">
        <authorList>
            <consortium name="DOE Joint Genome Institute"/>
            <person name="Ahrendt S."/>
            <person name="Riley R."/>
            <person name="Andreopoulos W."/>
            <person name="Labutti K."/>
            <person name="Pangilinan J."/>
            <person name="Ruiz-Duenas F.J."/>
            <person name="Barrasa J.M."/>
            <person name="Sanchez-Garcia M."/>
            <person name="Camarero S."/>
            <person name="Miyauchi S."/>
            <person name="Serrano A."/>
            <person name="Linde D."/>
            <person name="Babiker R."/>
            <person name="Drula E."/>
            <person name="Ayuso-Fernandez I."/>
            <person name="Pacheco R."/>
            <person name="Padilla G."/>
            <person name="Ferreira P."/>
            <person name="Barriuso J."/>
            <person name="Kellner H."/>
            <person name="Castanera R."/>
            <person name="Alfaro M."/>
            <person name="Ramirez L."/>
            <person name="Pisabarro A.G."/>
            <person name="Kuo A."/>
            <person name="Tritt A."/>
            <person name="Lipzen A."/>
            <person name="He G."/>
            <person name="Yan M."/>
            <person name="Ng V."/>
            <person name="Cullen D."/>
            <person name="Martin F."/>
            <person name="Rosso M.-N."/>
            <person name="Henrissat B."/>
            <person name="Hibbett D."/>
            <person name="Martinez A.T."/>
            <person name="Grigoriev I.V."/>
        </authorList>
    </citation>
    <scope>NUCLEOTIDE SEQUENCE</scope>
    <source>
        <strain evidence="2">AH 40177</strain>
    </source>
</reference>
<keyword evidence="1" id="KW-0472">Membrane</keyword>
<accession>A0A9P5U386</accession>
<organism evidence="2 3">
    <name type="scientific">Rhodocollybia butyracea</name>
    <dbReference type="NCBI Taxonomy" id="206335"/>
    <lineage>
        <taxon>Eukaryota</taxon>
        <taxon>Fungi</taxon>
        <taxon>Dikarya</taxon>
        <taxon>Basidiomycota</taxon>
        <taxon>Agaricomycotina</taxon>
        <taxon>Agaricomycetes</taxon>
        <taxon>Agaricomycetidae</taxon>
        <taxon>Agaricales</taxon>
        <taxon>Marasmiineae</taxon>
        <taxon>Omphalotaceae</taxon>
        <taxon>Rhodocollybia</taxon>
    </lineage>
</organism>
<feature type="transmembrane region" description="Helical" evidence="1">
    <location>
        <begin position="179"/>
        <end position="200"/>
    </location>
</feature>